<dbReference type="RefSeq" id="WP_015758134.1">
    <property type="nucleotide sequence ID" value="NC_013216.1"/>
</dbReference>
<dbReference type="PROSITE" id="PS51683">
    <property type="entry name" value="SAM_OMT_II"/>
    <property type="match status" value="1"/>
</dbReference>
<dbReference type="CDD" id="cd02440">
    <property type="entry name" value="AdoMet_MTases"/>
    <property type="match status" value="1"/>
</dbReference>
<evidence type="ECO:0000256" key="3">
    <source>
        <dbReference type="ARBA" id="ARBA00022691"/>
    </source>
</evidence>
<sequence length="338" mass="37419">MKNFPKVDISYKNLYNILMGQVRSKLLLTAIELKVFSCLAEAKPANEVARLIGGDPGNTRFFLDGLAACGLLEKKNGLYKNSNEAEVFLVEGRDTYLGEFFMNNFHRFGQFQELTGLIKEGPPPPSSRGDLGSEEMWARSALYNANYERAGIAQYFAELISQLPEFEGFRKMLDLGGGPGLIGMAIVDRHPSMKGVVFDQSEVVKVSQTYIKEYEMGDRMEVMGGNYLTDSIGENYDLVLAMATLNVAKENIDPVMKKIYDALNPGGVCVVVTDGLTHEMTRPEIMVLGWLPVAMLGWDVAFEQGFIADAMLRAGFRSVRGTTLDMAMGPIDMEVGRK</sequence>
<dbReference type="InterPro" id="IPR036390">
    <property type="entry name" value="WH_DNA-bd_sf"/>
</dbReference>
<dbReference type="Pfam" id="PF08100">
    <property type="entry name" value="Dimerisation"/>
    <property type="match status" value="1"/>
</dbReference>
<dbReference type="HOGENOM" id="CLU_005533_4_3_9"/>
<dbReference type="GO" id="GO:0032259">
    <property type="term" value="P:methylation"/>
    <property type="evidence" value="ECO:0007669"/>
    <property type="project" value="UniProtKB-KW"/>
</dbReference>
<dbReference type="eggNOG" id="COG0500">
    <property type="taxonomic scope" value="Bacteria"/>
</dbReference>
<name>C8W144_DESAS</name>
<dbReference type="InterPro" id="IPR012967">
    <property type="entry name" value="COMT_dimerisation"/>
</dbReference>
<accession>C8W144</accession>
<keyword evidence="3" id="KW-0949">S-adenosyl-L-methionine</keyword>
<dbReference type="GO" id="GO:0008171">
    <property type="term" value="F:O-methyltransferase activity"/>
    <property type="evidence" value="ECO:0007669"/>
    <property type="project" value="InterPro"/>
</dbReference>
<dbReference type="GO" id="GO:0046983">
    <property type="term" value="F:protein dimerization activity"/>
    <property type="evidence" value="ECO:0007669"/>
    <property type="project" value="InterPro"/>
</dbReference>
<dbReference type="STRING" id="485916.Dtox_2658"/>
<dbReference type="InterPro" id="IPR001077">
    <property type="entry name" value="COMT_C"/>
</dbReference>
<keyword evidence="7" id="KW-1185">Reference proteome</keyword>
<proteinExistence type="predicted"/>
<dbReference type="PANTHER" id="PTHR11746">
    <property type="entry name" value="O-METHYLTRANSFERASE"/>
    <property type="match status" value="1"/>
</dbReference>
<keyword evidence="1 6" id="KW-0489">Methyltransferase</keyword>
<dbReference type="Proteomes" id="UP000002217">
    <property type="component" value="Chromosome"/>
</dbReference>
<dbReference type="EMBL" id="CP001720">
    <property type="protein sequence ID" value="ACV63440.1"/>
    <property type="molecule type" value="Genomic_DNA"/>
</dbReference>
<evidence type="ECO:0000256" key="1">
    <source>
        <dbReference type="ARBA" id="ARBA00022603"/>
    </source>
</evidence>
<dbReference type="SUPFAM" id="SSF46785">
    <property type="entry name" value="Winged helix' DNA-binding domain"/>
    <property type="match status" value="1"/>
</dbReference>
<dbReference type="Pfam" id="PF00891">
    <property type="entry name" value="Methyltransf_2"/>
    <property type="match status" value="1"/>
</dbReference>
<gene>
    <name evidence="6" type="ordered locus">Dtox_2658</name>
</gene>
<feature type="domain" description="O-methyltransferase dimerisation" evidence="5">
    <location>
        <begin position="17"/>
        <end position="90"/>
    </location>
</feature>
<protein>
    <submittedName>
        <fullName evidence="6">O-methyltransferase family 2</fullName>
    </submittedName>
</protein>
<evidence type="ECO:0000259" key="4">
    <source>
        <dbReference type="Pfam" id="PF00891"/>
    </source>
</evidence>
<reference evidence="6 7" key="1">
    <citation type="journal article" date="2009" name="Stand. Genomic Sci.">
        <title>Complete genome sequence of Desulfotomaculum acetoxidans type strain (5575).</title>
        <authorList>
            <person name="Spring S."/>
            <person name="Lapidus A."/>
            <person name="Schroder M."/>
            <person name="Gleim D."/>
            <person name="Sims D."/>
            <person name="Meincke L."/>
            <person name="Glavina Del Rio T."/>
            <person name="Tice H."/>
            <person name="Copeland A."/>
            <person name="Cheng J.F."/>
            <person name="Lucas S."/>
            <person name="Chen F."/>
            <person name="Nolan M."/>
            <person name="Bruce D."/>
            <person name="Goodwin L."/>
            <person name="Pitluck S."/>
            <person name="Ivanova N."/>
            <person name="Mavromatis K."/>
            <person name="Mikhailova N."/>
            <person name="Pati A."/>
            <person name="Chen A."/>
            <person name="Palaniappan K."/>
            <person name="Land M."/>
            <person name="Hauser L."/>
            <person name="Chang Y.J."/>
            <person name="Jeffries C.D."/>
            <person name="Chain P."/>
            <person name="Saunders E."/>
            <person name="Brettin T."/>
            <person name="Detter J.C."/>
            <person name="Goker M."/>
            <person name="Bristow J."/>
            <person name="Eisen J.A."/>
            <person name="Markowitz V."/>
            <person name="Hugenholtz P."/>
            <person name="Kyrpides N.C."/>
            <person name="Klenk H.P."/>
            <person name="Han C."/>
        </authorList>
    </citation>
    <scope>NUCLEOTIDE SEQUENCE [LARGE SCALE GENOMIC DNA]</scope>
    <source>
        <strain evidence="7">ATCC 49208 / DSM 771 / VKM B-1644</strain>
    </source>
</reference>
<evidence type="ECO:0000259" key="5">
    <source>
        <dbReference type="Pfam" id="PF08100"/>
    </source>
</evidence>
<dbReference type="SUPFAM" id="SSF53335">
    <property type="entry name" value="S-adenosyl-L-methionine-dependent methyltransferases"/>
    <property type="match status" value="1"/>
</dbReference>
<dbReference type="Gene3D" id="1.10.10.10">
    <property type="entry name" value="Winged helix-like DNA-binding domain superfamily/Winged helix DNA-binding domain"/>
    <property type="match status" value="1"/>
</dbReference>
<evidence type="ECO:0000256" key="2">
    <source>
        <dbReference type="ARBA" id="ARBA00022679"/>
    </source>
</evidence>
<dbReference type="Gene3D" id="3.40.50.150">
    <property type="entry name" value="Vaccinia Virus protein VP39"/>
    <property type="match status" value="1"/>
</dbReference>
<dbReference type="AlphaFoldDB" id="C8W144"/>
<dbReference type="KEGG" id="dae:Dtox_2658"/>
<feature type="domain" description="O-methyltransferase C-terminal" evidence="4">
    <location>
        <begin position="159"/>
        <end position="274"/>
    </location>
</feature>
<dbReference type="OrthoDB" id="7365827at2"/>
<evidence type="ECO:0000313" key="6">
    <source>
        <dbReference type="EMBL" id="ACV63440.1"/>
    </source>
</evidence>
<dbReference type="InterPro" id="IPR016461">
    <property type="entry name" value="COMT-like"/>
</dbReference>
<dbReference type="InterPro" id="IPR029063">
    <property type="entry name" value="SAM-dependent_MTases_sf"/>
</dbReference>
<evidence type="ECO:0000313" key="7">
    <source>
        <dbReference type="Proteomes" id="UP000002217"/>
    </source>
</evidence>
<keyword evidence="2 6" id="KW-0808">Transferase</keyword>
<dbReference type="InterPro" id="IPR036388">
    <property type="entry name" value="WH-like_DNA-bd_sf"/>
</dbReference>
<organism evidence="6 7">
    <name type="scientific">Desulfofarcimen acetoxidans (strain ATCC 49208 / DSM 771 / KCTC 5769 / VKM B-1644 / 5575)</name>
    <name type="common">Desulfotomaculum acetoxidans</name>
    <dbReference type="NCBI Taxonomy" id="485916"/>
    <lineage>
        <taxon>Bacteria</taxon>
        <taxon>Bacillati</taxon>
        <taxon>Bacillota</taxon>
        <taxon>Clostridia</taxon>
        <taxon>Eubacteriales</taxon>
        <taxon>Peptococcaceae</taxon>
        <taxon>Desulfofarcimen</taxon>
    </lineage>
</organism>